<proteinExistence type="predicted"/>
<evidence type="ECO:0000313" key="7">
    <source>
        <dbReference type="EMBL" id="RCI05830.1"/>
    </source>
</evidence>
<dbReference type="EMBL" id="PJQM01000293">
    <property type="protein sequence ID" value="RCI05830.1"/>
    <property type="molecule type" value="Genomic_DNA"/>
</dbReference>
<feature type="compositionally biased region" description="Polar residues" evidence="6">
    <location>
        <begin position="207"/>
        <end position="217"/>
    </location>
</feature>
<evidence type="ECO:0000256" key="4">
    <source>
        <dbReference type="ARBA" id="ARBA00023163"/>
    </source>
</evidence>
<organism evidence="7 8">
    <name type="scientific">Rhizopus stolonifer</name>
    <name type="common">Rhizopus nigricans</name>
    <dbReference type="NCBI Taxonomy" id="4846"/>
    <lineage>
        <taxon>Eukaryota</taxon>
        <taxon>Fungi</taxon>
        <taxon>Fungi incertae sedis</taxon>
        <taxon>Mucoromycota</taxon>
        <taxon>Mucoromycotina</taxon>
        <taxon>Mucoromycetes</taxon>
        <taxon>Mucorales</taxon>
        <taxon>Mucorineae</taxon>
        <taxon>Rhizopodaceae</taxon>
        <taxon>Rhizopus</taxon>
    </lineage>
</organism>
<evidence type="ECO:0000256" key="6">
    <source>
        <dbReference type="SAM" id="MobiDB-lite"/>
    </source>
</evidence>
<name>A0A367KUN3_RHIST</name>
<sequence>MSSSNPRSSRIKKSVLNNDFGDLNKTKPFNKKKKQIRSKKDNNALDPDYRLQYQKEEVMDIVDSNIDPSEHPDYARLMSELEESRQERLEKIRIWKAQEHDLVLNWFSSQKARAWNEYYLKRKGARTMLTDKAQNELLRIKKEIGQLDKRCGATDEEINRDLSIAKQPYKGSNTPNLVYSDYESRSTTDTPTNEVDVSLPRPDNEISRNSQPLYSDF</sequence>
<evidence type="ECO:0000256" key="5">
    <source>
        <dbReference type="ARBA" id="ARBA00023242"/>
    </source>
</evidence>
<accession>A0A367KUN3</accession>
<feature type="compositionally biased region" description="Polar residues" evidence="6">
    <location>
        <begin position="185"/>
        <end position="195"/>
    </location>
</feature>
<reference evidence="7 8" key="1">
    <citation type="journal article" date="2018" name="G3 (Bethesda)">
        <title>Phylogenetic and Phylogenomic Definition of Rhizopus Species.</title>
        <authorList>
            <person name="Gryganskyi A.P."/>
            <person name="Golan J."/>
            <person name="Dolatabadi S."/>
            <person name="Mondo S."/>
            <person name="Robb S."/>
            <person name="Idnurm A."/>
            <person name="Muszewska A."/>
            <person name="Steczkiewicz K."/>
            <person name="Masonjones S."/>
            <person name="Liao H.L."/>
            <person name="Gajdeczka M.T."/>
            <person name="Anike F."/>
            <person name="Vuek A."/>
            <person name="Anishchenko I.M."/>
            <person name="Voigt K."/>
            <person name="de Hoog G.S."/>
            <person name="Smith M.E."/>
            <person name="Heitman J."/>
            <person name="Vilgalys R."/>
            <person name="Stajich J.E."/>
        </authorList>
    </citation>
    <scope>NUCLEOTIDE SEQUENCE [LARGE SCALE GENOMIC DNA]</scope>
    <source>
        <strain evidence="7 8">LSU 92-RS-03</strain>
    </source>
</reference>
<keyword evidence="8" id="KW-1185">Reference proteome</keyword>
<evidence type="ECO:0000256" key="1">
    <source>
        <dbReference type="ARBA" id="ARBA00004123"/>
    </source>
</evidence>
<feature type="compositionally biased region" description="Basic and acidic residues" evidence="6">
    <location>
        <begin position="38"/>
        <end position="49"/>
    </location>
</feature>
<keyword evidence="4" id="KW-0804">Transcription</keyword>
<keyword evidence="5" id="KW-0539">Nucleus</keyword>
<dbReference type="Proteomes" id="UP000253551">
    <property type="component" value="Unassembled WGS sequence"/>
</dbReference>
<dbReference type="GO" id="GO:0010468">
    <property type="term" value="P:regulation of gene expression"/>
    <property type="evidence" value="ECO:0007669"/>
    <property type="project" value="UniProtKB-ARBA"/>
</dbReference>
<evidence type="ECO:0000256" key="2">
    <source>
        <dbReference type="ARBA" id="ARBA00022491"/>
    </source>
</evidence>
<feature type="compositionally biased region" description="Basic residues" evidence="6">
    <location>
        <begin position="28"/>
        <end position="37"/>
    </location>
</feature>
<feature type="region of interest" description="Disordered" evidence="6">
    <location>
        <begin position="166"/>
        <end position="217"/>
    </location>
</feature>
<evidence type="ECO:0000256" key="3">
    <source>
        <dbReference type="ARBA" id="ARBA00023015"/>
    </source>
</evidence>
<comment type="caution">
    <text evidence="7">The sequence shown here is derived from an EMBL/GenBank/DDBJ whole genome shotgun (WGS) entry which is preliminary data.</text>
</comment>
<feature type="region of interest" description="Disordered" evidence="6">
    <location>
        <begin position="1"/>
        <end position="49"/>
    </location>
</feature>
<keyword evidence="3" id="KW-0805">Transcription regulation</keyword>
<comment type="subcellular location">
    <subcellularLocation>
        <location evidence="1">Nucleus</location>
    </subcellularLocation>
</comment>
<dbReference type="InterPro" id="IPR013907">
    <property type="entry name" value="Sds3"/>
</dbReference>
<dbReference type="AlphaFoldDB" id="A0A367KUN3"/>
<evidence type="ECO:0000313" key="8">
    <source>
        <dbReference type="Proteomes" id="UP000253551"/>
    </source>
</evidence>
<dbReference type="GO" id="GO:0005654">
    <property type="term" value="C:nucleoplasm"/>
    <property type="evidence" value="ECO:0007669"/>
    <property type="project" value="UniProtKB-ARBA"/>
</dbReference>
<dbReference type="OrthoDB" id="2256071at2759"/>
<dbReference type="Pfam" id="PF08598">
    <property type="entry name" value="Sds3"/>
    <property type="match status" value="1"/>
</dbReference>
<gene>
    <name evidence="7" type="ORF">CU098_011261</name>
</gene>
<keyword evidence="2" id="KW-0678">Repressor</keyword>
<protein>
    <submittedName>
        <fullName evidence="7">Uncharacterized protein</fullName>
    </submittedName>
</protein>